<proteinExistence type="predicted"/>
<dbReference type="WBParaSite" id="ECPE_0001819001-mRNA-1">
    <property type="protein sequence ID" value="ECPE_0001819001-mRNA-1"/>
    <property type="gene ID" value="ECPE_0001819001"/>
</dbReference>
<protein>
    <submittedName>
        <fullName evidence="1">EF-hand domain-containing protein</fullName>
    </submittedName>
</protein>
<sequence length="737" mass="80079">LQLYPGEWPSDILVSKSTTAISAHDRAVVSQSALSQSTATPTLDSRRFGHAGEWELHLTGAATEPVVMFPLSSDQPHIQSNKTPRQPPHHRLSQLIQHPVPSSGAWFVTRLADAQGSVAFGEPLCLGDALRCGLLDPITKTCQQSSLDPSVAIPWSAAVQQGWMTSLAVRVLNSTFEYPPGNRQIIAECLVPSGQSRTGFDPNTGQWLSDQKRLVDLLKEKTLSSNDFFRLACVLTSGICVEYQNTRIYWHASKTSDGSSIHVEAPRPCLSDWLAAGAYNPSNGRLRVSVLEARADGTGREAFTDRRVFCEQELTIREAVNLGLLDPSVPEVVVPMDNSSSVLNAPYRRITLSMSVSLGLIDDVKGLWCGIPQVSKSTAGLQLAQAAGLIARAPDLADALLSGLFMTDPQRNGAISASEFVDANTGDHLTLTEAIQRGFLIGDRPALIVKRRASWIPLTVNEAISSGVLSESGRFIFPDGNQISLWDAVNSNHLRLIQTLCRPAPVGIMQSGAAQKHSQHYYQHPILQALRTGLLDSTSEQIILSEAEARQHGLLVEQRRVPLRKAPKLGNLCDSHTVQLLTSPCGLSYPDGRDLNGLEALARGWLQPSSELRNTTNISPGSHGLIVDPASGSSLNVSGQSQWTSSLPINCTGAQLLLGLSSNRPDRGYLVTERQITRLAWLGPGLHDDHPTQETSFISRGDWFSHSLKSDNIETVVDPITGRHLNPSEAIRRHLLD</sequence>
<dbReference type="Gene3D" id="3.90.1290.10">
    <property type="entry name" value="Plakin repeat"/>
    <property type="match status" value="1"/>
</dbReference>
<evidence type="ECO:0000313" key="1">
    <source>
        <dbReference type="WBParaSite" id="ECPE_0001819001-mRNA-1"/>
    </source>
</evidence>
<dbReference type="InterPro" id="IPR035915">
    <property type="entry name" value="Plakin_repeat_sf"/>
</dbReference>
<accession>A0A183BG06</accession>
<reference evidence="1" key="1">
    <citation type="submission" date="2016-06" db="UniProtKB">
        <authorList>
            <consortium name="WormBaseParasite"/>
        </authorList>
    </citation>
    <scope>IDENTIFICATION</scope>
</reference>
<dbReference type="SUPFAM" id="SSF75399">
    <property type="entry name" value="Plakin repeat"/>
    <property type="match status" value="1"/>
</dbReference>
<organism evidence="1">
    <name type="scientific">Echinostoma caproni</name>
    <dbReference type="NCBI Taxonomy" id="27848"/>
    <lineage>
        <taxon>Eukaryota</taxon>
        <taxon>Metazoa</taxon>
        <taxon>Spiralia</taxon>
        <taxon>Lophotrochozoa</taxon>
        <taxon>Platyhelminthes</taxon>
        <taxon>Trematoda</taxon>
        <taxon>Digenea</taxon>
        <taxon>Plagiorchiida</taxon>
        <taxon>Echinostomata</taxon>
        <taxon>Echinostomatoidea</taxon>
        <taxon>Echinostomatidae</taxon>
        <taxon>Echinostoma</taxon>
    </lineage>
</organism>
<name>A0A183BG06_9TREM</name>
<dbReference type="AlphaFoldDB" id="A0A183BG06"/>